<proteinExistence type="predicted"/>
<evidence type="ECO:0000313" key="2">
    <source>
        <dbReference type="Proteomes" id="UP001408789"/>
    </source>
</evidence>
<organism evidence="1 2">
    <name type="scientific">Deinandra increscens subsp. villosa</name>
    <dbReference type="NCBI Taxonomy" id="3103831"/>
    <lineage>
        <taxon>Eukaryota</taxon>
        <taxon>Viridiplantae</taxon>
        <taxon>Streptophyta</taxon>
        <taxon>Embryophyta</taxon>
        <taxon>Tracheophyta</taxon>
        <taxon>Spermatophyta</taxon>
        <taxon>Magnoliopsida</taxon>
        <taxon>eudicotyledons</taxon>
        <taxon>Gunneridae</taxon>
        <taxon>Pentapetalae</taxon>
        <taxon>asterids</taxon>
        <taxon>campanulids</taxon>
        <taxon>Asterales</taxon>
        <taxon>Asteraceae</taxon>
        <taxon>Asteroideae</taxon>
        <taxon>Heliantheae alliance</taxon>
        <taxon>Madieae</taxon>
        <taxon>Madiinae</taxon>
        <taxon>Deinandra</taxon>
    </lineage>
</organism>
<dbReference type="Proteomes" id="UP001408789">
    <property type="component" value="Unassembled WGS sequence"/>
</dbReference>
<name>A0AAP0GJR7_9ASTR</name>
<reference evidence="1 2" key="1">
    <citation type="submission" date="2024-04" db="EMBL/GenBank/DDBJ databases">
        <title>The reference genome of an endangered Asteraceae, Deinandra increscens subsp. villosa, native to the Central Coast of California.</title>
        <authorList>
            <person name="Guilliams M."/>
            <person name="Hasenstab-Lehman K."/>
            <person name="Meyer R."/>
            <person name="Mcevoy S."/>
        </authorList>
    </citation>
    <scope>NUCLEOTIDE SEQUENCE [LARGE SCALE GENOMIC DNA]</scope>
    <source>
        <tissue evidence="1">Leaf</tissue>
    </source>
</reference>
<dbReference type="EMBL" id="JBCNJP010000027">
    <property type="protein sequence ID" value="KAK9051147.1"/>
    <property type="molecule type" value="Genomic_DNA"/>
</dbReference>
<sequence length="163" mass="18220">MTFHSVNVSSQMLQRFLCKCPLLETINLIGSPQGIDFAAEGTKFTFVDLLKCVPLIKTLDVTKGYAKFLCADGMPNMLPTSLVHLEYLYLDVCLMEENEISSALCIIRSSPVLEELIILMYDNDKLPVRQTPTNFLDPEDYSEGICETHYGQVTCAREGANQA</sequence>
<accession>A0AAP0GJR7</accession>
<evidence type="ECO:0000313" key="1">
    <source>
        <dbReference type="EMBL" id="KAK9051147.1"/>
    </source>
</evidence>
<gene>
    <name evidence="1" type="ORF">SSX86_027773</name>
</gene>
<comment type="caution">
    <text evidence="1">The sequence shown here is derived from an EMBL/GenBank/DDBJ whole genome shotgun (WGS) entry which is preliminary data.</text>
</comment>
<dbReference type="SUPFAM" id="SSF52047">
    <property type="entry name" value="RNI-like"/>
    <property type="match status" value="1"/>
</dbReference>
<keyword evidence="2" id="KW-1185">Reference proteome</keyword>
<protein>
    <submittedName>
        <fullName evidence="1">Uncharacterized protein</fullName>
    </submittedName>
</protein>
<dbReference type="AlphaFoldDB" id="A0AAP0GJR7"/>